<evidence type="ECO:0000256" key="8">
    <source>
        <dbReference type="ARBA" id="ARBA00023136"/>
    </source>
</evidence>
<evidence type="ECO:0000256" key="12">
    <source>
        <dbReference type="ARBA" id="ARBA00023303"/>
    </source>
</evidence>
<keyword evidence="12 13" id="KW-0407">Ion channel</keyword>
<evidence type="ECO:0000256" key="9">
    <source>
        <dbReference type="ARBA" id="ARBA00023173"/>
    </source>
</evidence>
<evidence type="ECO:0000256" key="2">
    <source>
        <dbReference type="ARBA" id="ARBA00009849"/>
    </source>
</evidence>
<evidence type="ECO:0000313" key="16">
    <source>
        <dbReference type="Proteomes" id="UP001444071"/>
    </source>
</evidence>
<sequence>MLYAVLQKLIFVSKLSQKIFLALKVWLCFLCQGTSDFCVSPDKYVMSQTKGIITADIVHYYLYCNQTLSNPFQQPLTIFQRSLTTMQIQIQGLLQFAVPLFPTAERDLLGIQHLLNSSEASLHQLTALLDCRGLNKVCSPQPNWNHSITK</sequence>
<evidence type="ECO:0000256" key="10">
    <source>
        <dbReference type="ARBA" id="ARBA00023180"/>
    </source>
</evidence>
<evidence type="ECO:0000256" key="7">
    <source>
        <dbReference type="ARBA" id="ARBA00023065"/>
    </source>
</evidence>
<organism evidence="15 16">
    <name type="scientific">Xenotaenia resolanae</name>
    <dbReference type="NCBI Taxonomy" id="208358"/>
    <lineage>
        <taxon>Eukaryota</taxon>
        <taxon>Metazoa</taxon>
        <taxon>Chordata</taxon>
        <taxon>Craniata</taxon>
        <taxon>Vertebrata</taxon>
        <taxon>Euteleostomi</taxon>
        <taxon>Actinopterygii</taxon>
        <taxon>Neopterygii</taxon>
        <taxon>Teleostei</taxon>
        <taxon>Neoteleostei</taxon>
        <taxon>Acanthomorphata</taxon>
        <taxon>Ovalentaria</taxon>
        <taxon>Atherinomorphae</taxon>
        <taxon>Cyprinodontiformes</taxon>
        <taxon>Goodeidae</taxon>
        <taxon>Xenotaenia</taxon>
    </lineage>
</organism>
<keyword evidence="6" id="KW-1133">Transmembrane helix</keyword>
<reference evidence="15 16" key="1">
    <citation type="submission" date="2021-06" db="EMBL/GenBank/DDBJ databases">
        <authorList>
            <person name="Palmer J.M."/>
        </authorList>
    </citation>
    <scope>NUCLEOTIDE SEQUENCE [LARGE SCALE GENOMIC DNA]</scope>
    <source>
        <strain evidence="15 16">XR_2019</strain>
        <tissue evidence="15">Muscle</tissue>
    </source>
</reference>
<keyword evidence="8" id="KW-0472">Membrane</keyword>
<dbReference type="Proteomes" id="UP001444071">
    <property type="component" value="Unassembled WGS sequence"/>
</dbReference>
<keyword evidence="11 13" id="KW-0868">Chloride</keyword>
<keyword evidence="7 13" id="KW-0406">Ion transport</keyword>
<evidence type="ECO:0000256" key="4">
    <source>
        <dbReference type="ARBA" id="ARBA00022475"/>
    </source>
</evidence>
<comment type="subcellular location">
    <subcellularLocation>
        <location evidence="1">Cell membrane</location>
        <topology evidence="1">Multi-pass membrane protein</topology>
    </subcellularLocation>
</comment>
<comment type="caution">
    <text evidence="15">The sequence shown here is derived from an EMBL/GenBank/DDBJ whole genome shotgun (WGS) entry which is preliminary data.</text>
</comment>
<evidence type="ECO:0000256" key="11">
    <source>
        <dbReference type="ARBA" id="ARBA00023214"/>
    </source>
</evidence>
<accession>A0ABV0WC35</accession>
<dbReference type="Pfam" id="PF04906">
    <property type="entry name" value="Tweety"/>
    <property type="match status" value="1"/>
</dbReference>
<dbReference type="PANTHER" id="PTHR12424">
    <property type="entry name" value="TWEETY-RELATED"/>
    <property type="match status" value="1"/>
</dbReference>
<protein>
    <recommendedName>
        <fullName evidence="13">Protein tweety homolog</fullName>
    </recommendedName>
</protein>
<name>A0ABV0WC35_9TELE</name>
<keyword evidence="14" id="KW-0732">Signal</keyword>
<comment type="similarity">
    <text evidence="2 13">Belongs to the tweety family.</text>
</comment>
<dbReference type="PANTHER" id="PTHR12424:SF6">
    <property type="entry name" value="PROTEIN TWEETY HOMOLOG 2"/>
    <property type="match status" value="1"/>
</dbReference>
<proteinExistence type="inferred from homology"/>
<gene>
    <name evidence="15" type="primary">TTYH2L</name>
    <name evidence="15" type="ORF">XENORESO_019118</name>
</gene>
<dbReference type="InterPro" id="IPR006990">
    <property type="entry name" value="Tweety"/>
</dbReference>
<evidence type="ECO:0000256" key="1">
    <source>
        <dbReference type="ARBA" id="ARBA00004651"/>
    </source>
</evidence>
<feature type="chain" id="PRO_5046670855" description="Protein tweety homolog" evidence="14">
    <location>
        <begin position="37"/>
        <end position="150"/>
    </location>
</feature>
<keyword evidence="10" id="KW-0325">Glycoprotein</keyword>
<keyword evidence="5" id="KW-0812">Transmembrane</keyword>
<evidence type="ECO:0000256" key="14">
    <source>
        <dbReference type="SAM" id="SignalP"/>
    </source>
</evidence>
<feature type="signal peptide" evidence="14">
    <location>
        <begin position="1"/>
        <end position="36"/>
    </location>
</feature>
<keyword evidence="9 13" id="KW-0869">Chloride channel</keyword>
<evidence type="ECO:0000256" key="5">
    <source>
        <dbReference type="ARBA" id="ARBA00022692"/>
    </source>
</evidence>
<comment type="function">
    <text evidence="13">Probable chloride channel.</text>
</comment>
<keyword evidence="4" id="KW-1003">Cell membrane</keyword>
<evidence type="ECO:0000256" key="3">
    <source>
        <dbReference type="ARBA" id="ARBA00022448"/>
    </source>
</evidence>
<evidence type="ECO:0000313" key="15">
    <source>
        <dbReference type="EMBL" id="MEQ2266810.1"/>
    </source>
</evidence>
<evidence type="ECO:0000256" key="13">
    <source>
        <dbReference type="RuleBase" id="RU361114"/>
    </source>
</evidence>
<evidence type="ECO:0000256" key="6">
    <source>
        <dbReference type="ARBA" id="ARBA00022989"/>
    </source>
</evidence>
<keyword evidence="16" id="KW-1185">Reference proteome</keyword>
<dbReference type="EMBL" id="JAHRIM010040735">
    <property type="protein sequence ID" value="MEQ2266810.1"/>
    <property type="molecule type" value="Genomic_DNA"/>
</dbReference>
<keyword evidence="3 13" id="KW-0813">Transport</keyword>